<keyword evidence="2" id="KW-0949">S-adenosyl-L-methionine</keyword>
<keyword evidence="5" id="KW-0411">Iron-sulfur</keyword>
<dbReference type="Pfam" id="PF13282">
    <property type="entry name" value="DUF4070"/>
    <property type="match status" value="1"/>
</dbReference>
<dbReference type="GO" id="GO:0005829">
    <property type="term" value="C:cytosol"/>
    <property type="evidence" value="ECO:0007669"/>
    <property type="project" value="TreeGrafter"/>
</dbReference>
<dbReference type="PANTHER" id="PTHR43409:SF9">
    <property type="entry name" value="BLR2995 PROTEIN"/>
    <property type="match status" value="1"/>
</dbReference>
<feature type="non-terminal residue" evidence="7">
    <location>
        <position position="1"/>
    </location>
</feature>
<evidence type="ECO:0000256" key="2">
    <source>
        <dbReference type="ARBA" id="ARBA00022691"/>
    </source>
</evidence>
<evidence type="ECO:0000313" key="7">
    <source>
        <dbReference type="EMBL" id="GCC48679.1"/>
    </source>
</evidence>
<evidence type="ECO:0000256" key="4">
    <source>
        <dbReference type="ARBA" id="ARBA00023004"/>
    </source>
</evidence>
<dbReference type="EMBL" id="BEZZ01248691">
    <property type="protein sequence ID" value="GCC48679.1"/>
    <property type="molecule type" value="Genomic_DNA"/>
</dbReference>
<keyword evidence="4" id="KW-0408">Iron</keyword>
<dbReference type="Proteomes" id="UP000287033">
    <property type="component" value="Unassembled WGS sequence"/>
</dbReference>
<dbReference type="SUPFAM" id="SSF102114">
    <property type="entry name" value="Radical SAM enzymes"/>
    <property type="match status" value="1"/>
</dbReference>
<dbReference type="InterPro" id="IPR051198">
    <property type="entry name" value="BchE-like"/>
</dbReference>
<dbReference type="AlphaFoldDB" id="A0A401U1B2"/>
<name>A0A401U1B2_CHIPU</name>
<protein>
    <recommendedName>
        <fullName evidence="6">DUF4070 domain-containing protein</fullName>
    </recommendedName>
</protein>
<comment type="cofactor">
    <cofactor evidence="1">
        <name>[4Fe-4S] cluster</name>
        <dbReference type="ChEBI" id="CHEBI:49883"/>
    </cofactor>
</comment>
<keyword evidence="8" id="KW-1185">Reference proteome</keyword>
<dbReference type="OrthoDB" id="10471900at2759"/>
<proteinExistence type="predicted"/>
<evidence type="ECO:0000259" key="6">
    <source>
        <dbReference type="Pfam" id="PF13282"/>
    </source>
</evidence>
<dbReference type="InterPro" id="IPR025274">
    <property type="entry name" value="DUF4070"/>
</dbReference>
<accession>A0A401U1B2</accession>
<dbReference type="GO" id="GO:0046872">
    <property type="term" value="F:metal ion binding"/>
    <property type="evidence" value="ECO:0007669"/>
    <property type="project" value="UniProtKB-KW"/>
</dbReference>
<keyword evidence="3" id="KW-0479">Metal-binding</keyword>
<gene>
    <name evidence="7" type="ORF">chiPu_0032904</name>
</gene>
<dbReference type="GO" id="GO:0051536">
    <property type="term" value="F:iron-sulfur cluster binding"/>
    <property type="evidence" value="ECO:0007669"/>
    <property type="project" value="UniProtKB-KW"/>
</dbReference>
<feature type="non-terminal residue" evidence="7">
    <location>
        <position position="185"/>
    </location>
</feature>
<dbReference type="PANTHER" id="PTHR43409">
    <property type="entry name" value="ANAEROBIC MAGNESIUM-PROTOPORPHYRIN IX MONOMETHYL ESTER CYCLASE-RELATED"/>
    <property type="match status" value="1"/>
</dbReference>
<evidence type="ECO:0000256" key="5">
    <source>
        <dbReference type="ARBA" id="ARBA00023014"/>
    </source>
</evidence>
<reference evidence="7 8" key="1">
    <citation type="journal article" date="2018" name="Nat. Ecol. Evol.">
        <title>Shark genomes provide insights into elasmobranch evolution and the origin of vertebrates.</title>
        <authorList>
            <person name="Hara Y"/>
            <person name="Yamaguchi K"/>
            <person name="Onimaru K"/>
            <person name="Kadota M"/>
            <person name="Koyanagi M"/>
            <person name="Keeley SD"/>
            <person name="Tatsumi K"/>
            <person name="Tanaka K"/>
            <person name="Motone F"/>
            <person name="Kageyama Y"/>
            <person name="Nozu R"/>
            <person name="Adachi N"/>
            <person name="Nishimura O"/>
            <person name="Nakagawa R"/>
            <person name="Tanegashima C"/>
            <person name="Kiyatake I"/>
            <person name="Matsumoto R"/>
            <person name="Murakumo K"/>
            <person name="Nishida K"/>
            <person name="Terakita A"/>
            <person name="Kuratani S"/>
            <person name="Sato K"/>
            <person name="Hyodo S Kuraku.S."/>
        </authorList>
    </citation>
    <scope>NUCLEOTIDE SEQUENCE [LARGE SCALE GENOMIC DNA]</scope>
</reference>
<comment type="caution">
    <text evidence="7">The sequence shown here is derived from an EMBL/GenBank/DDBJ whole genome shotgun (WGS) entry which is preliminary data.</text>
</comment>
<evidence type="ECO:0000256" key="1">
    <source>
        <dbReference type="ARBA" id="ARBA00001966"/>
    </source>
</evidence>
<evidence type="ECO:0000256" key="3">
    <source>
        <dbReference type="ARBA" id="ARBA00022723"/>
    </source>
</evidence>
<evidence type="ECO:0000313" key="8">
    <source>
        <dbReference type="Proteomes" id="UP000287033"/>
    </source>
</evidence>
<organism evidence="7 8">
    <name type="scientific">Chiloscyllium punctatum</name>
    <name type="common">Brownbanded bambooshark</name>
    <name type="synonym">Hemiscyllium punctatum</name>
    <dbReference type="NCBI Taxonomy" id="137246"/>
    <lineage>
        <taxon>Eukaryota</taxon>
        <taxon>Metazoa</taxon>
        <taxon>Chordata</taxon>
        <taxon>Craniata</taxon>
        <taxon>Vertebrata</taxon>
        <taxon>Chondrichthyes</taxon>
        <taxon>Elasmobranchii</taxon>
        <taxon>Galeomorphii</taxon>
        <taxon>Galeoidea</taxon>
        <taxon>Orectolobiformes</taxon>
        <taxon>Hemiscylliidae</taxon>
        <taxon>Chiloscyllium</taxon>
    </lineage>
</organism>
<feature type="domain" description="DUF4070" evidence="6">
    <location>
        <begin position="68"/>
        <end position="180"/>
    </location>
</feature>
<dbReference type="InterPro" id="IPR058240">
    <property type="entry name" value="rSAM_sf"/>
</dbReference>
<sequence>AMHKDQNMMVPILEGVRTINSFGMEVVSGIIMGLDTDKPQTGDALISFVEESRIPLLTINLLQALPKTPLWDRLEKAGRLVHDDGRDSNVEFLLPYEDVVSSWRKCMEIAYEPKKLFERYLHQCNYTYANRIKVPVSPEMKSWANIRRGLIMLRNIFWKVGVLGDYRRVFWKFALGRLKRGDIEG</sequence>